<protein>
    <submittedName>
        <fullName evidence="1">Uncharacterized protein</fullName>
    </submittedName>
</protein>
<reference evidence="1 2" key="1">
    <citation type="journal article" date="2019" name="Nat. Ecol. Evol.">
        <title>Megaphylogeny resolves global patterns of mushroom evolution.</title>
        <authorList>
            <person name="Varga T."/>
            <person name="Krizsan K."/>
            <person name="Foldi C."/>
            <person name="Dima B."/>
            <person name="Sanchez-Garcia M."/>
            <person name="Sanchez-Ramirez S."/>
            <person name="Szollosi G.J."/>
            <person name="Szarkandi J.G."/>
            <person name="Papp V."/>
            <person name="Albert L."/>
            <person name="Andreopoulos W."/>
            <person name="Angelini C."/>
            <person name="Antonin V."/>
            <person name="Barry K.W."/>
            <person name="Bougher N.L."/>
            <person name="Buchanan P."/>
            <person name="Buyck B."/>
            <person name="Bense V."/>
            <person name="Catcheside P."/>
            <person name="Chovatia M."/>
            <person name="Cooper J."/>
            <person name="Damon W."/>
            <person name="Desjardin D."/>
            <person name="Finy P."/>
            <person name="Geml J."/>
            <person name="Haridas S."/>
            <person name="Hughes K."/>
            <person name="Justo A."/>
            <person name="Karasinski D."/>
            <person name="Kautmanova I."/>
            <person name="Kiss B."/>
            <person name="Kocsube S."/>
            <person name="Kotiranta H."/>
            <person name="LaButti K.M."/>
            <person name="Lechner B.E."/>
            <person name="Liimatainen K."/>
            <person name="Lipzen A."/>
            <person name="Lukacs Z."/>
            <person name="Mihaltcheva S."/>
            <person name="Morgado L.N."/>
            <person name="Niskanen T."/>
            <person name="Noordeloos M.E."/>
            <person name="Ohm R.A."/>
            <person name="Ortiz-Santana B."/>
            <person name="Ovrebo C."/>
            <person name="Racz N."/>
            <person name="Riley R."/>
            <person name="Savchenko A."/>
            <person name="Shiryaev A."/>
            <person name="Soop K."/>
            <person name="Spirin V."/>
            <person name="Szebenyi C."/>
            <person name="Tomsovsky M."/>
            <person name="Tulloss R.E."/>
            <person name="Uehling J."/>
            <person name="Grigoriev I.V."/>
            <person name="Vagvolgyi C."/>
            <person name="Papp T."/>
            <person name="Martin F.M."/>
            <person name="Miettinen O."/>
            <person name="Hibbett D.S."/>
            <person name="Nagy L.G."/>
        </authorList>
    </citation>
    <scope>NUCLEOTIDE SEQUENCE [LARGE SCALE GENOMIC DNA]</scope>
    <source>
        <strain evidence="1 2">OMC1185</strain>
    </source>
</reference>
<organism evidence="1 2">
    <name type="scientific">Heliocybe sulcata</name>
    <dbReference type="NCBI Taxonomy" id="5364"/>
    <lineage>
        <taxon>Eukaryota</taxon>
        <taxon>Fungi</taxon>
        <taxon>Dikarya</taxon>
        <taxon>Basidiomycota</taxon>
        <taxon>Agaricomycotina</taxon>
        <taxon>Agaricomycetes</taxon>
        <taxon>Gloeophyllales</taxon>
        <taxon>Gloeophyllaceae</taxon>
        <taxon>Heliocybe</taxon>
    </lineage>
</organism>
<name>A0A5C3N9Z2_9AGAM</name>
<dbReference type="EMBL" id="ML213506">
    <property type="protein sequence ID" value="TFK54072.1"/>
    <property type="molecule type" value="Genomic_DNA"/>
</dbReference>
<dbReference type="Proteomes" id="UP000305948">
    <property type="component" value="Unassembled WGS sequence"/>
</dbReference>
<dbReference type="AlphaFoldDB" id="A0A5C3N9Z2"/>
<evidence type="ECO:0000313" key="1">
    <source>
        <dbReference type="EMBL" id="TFK54072.1"/>
    </source>
</evidence>
<proteinExistence type="predicted"/>
<evidence type="ECO:0000313" key="2">
    <source>
        <dbReference type="Proteomes" id="UP000305948"/>
    </source>
</evidence>
<accession>A0A5C3N9Z2</accession>
<keyword evidence="2" id="KW-1185">Reference proteome</keyword>
<gene>
    <name evidence="1" type="ORF">OE88DRAFT_1146447</name>
</gene>
<sequence length="189" mass="20744">MKPVREEPLDHCADGHAFGCGMGGLSKRICIDNNSLPRALRGGVAIKAVPPALAIYTAYNTVVLLRISLLTWLCESPPDLCIFIPPLSKVLAYNSTGAGSLSFALNSCSIRRRRFFFQFLSACYVRHEDHRCSDLCDPGCRARFCAVSRFYSRHCSTIDLLQGPSPQGVSRLSPPSSRTPNILALTQKL</sequence>